<feature type="transmembrane region" description="Helical" evidence="5">
    <location>
        <begin position="388"/>
        <end position="406"/>
    </location>
</feature>
<keyword evidence="4 5" id="KW-0472">Membrane</keyword>
<dbReference type="Proteomes" id="UP000758603">
    <property type="component" value="Unassembled WGS sequence"/>
</dbReference>
<dbReference type="PANTHER" id="PTHR23507">
    <property type="entry name" value="ZGC:174356"/>
    <property type="match status" value="1"/>
</dbReference>
<dbReference type="SUPFAM" id="SSF103473">
    <property type="entry name" value="MFS general substrate transporter"/>
    <property type="match status" value="1"/>
</dbReference>
<feature type="transmembrane region" description="Helical" evidence="5">
    <location>
        <begin position="346"/>
        <end position="367"/>
    </location>
</feature>
<feature type="transmembrane region" description="Helical" evidence="5">
    <location>
        <begin position="168"/>
        <end position="193"/>
    </location>
</feature>
<feature type="transmembrane region" description="Helical" evidence="5">
    <location>
        <begin position="314"/>
        <end position="334"/>
    </location>
</feature>
<dbReference type="EMBL" id="JAGPXC010000009">
    <property type="protein sequence ID" value="KAH6647203.1"/>
    <property type="molecule type" value="Genomic_DNA"/>
</dbReference>
<dbReference type="PANTHER" id="PTHR23507:SF1">
    <property type="entry name" value="FI18259P1-RELATED"/>
    <property type="match status" value="1"/>
</dbReference>
<gene>
    <name evidence="7" type="ORF">BKA67DRAFT_663542</name>
</gene>
<dbReference type="PROSITE" id="PS50850">
    <property type="entry name" value="MFS"/>
    <property type="match status" value="1"/>
</dbReference>
<evidence type="ECO:0000313" key="7">
    <source>
        <dbReference type="EMBL" id="KAH6647203.1"/>
    </source>
</evidence>
<evidence type="ECO:0000256" key="2">
    <source>
        <dbReference type="ARBA" id="ARBA00022692"/>
    </source>
</evidence>
<dbReference type="InterPro" id="IPR036259">
    <property type="entry name" value="MFS_trans_sf"/>
</dbReference>
<sequence>MAPVSVVPEQGPLLLDISDEHYNDVLGETIEEEDVSGSQLPDATVSSDSSRVLIQICIVTLLFDFTQYSVYAPLTEVFEEIICNNFYPAGSLQRDCKSIPVQSELALVKGYKDAFNQIPSIVLGIPLGLLADRIGRKPLILLFLLGIFLSDTWVKIVTLFPNQLPLRLVWLAPILKAVGGGANFGTSMFYTAVADIVEEKRRGDAFMKLSAMEMIVLVAGAPLISILMRINAWYPLGLSSVLLVVAGLLAMALPETHPQHRRASLELPDPVQAQASVSGNNEETQQLDSHLETVRKLMPRAYASSADLLKNPGIILSLAVFLLAAFGAHVWALLLQYVSHKFEWEFSTANLLFSLRGAITLLLSLIIMGAIDKFMQQKLGIKSAQKDLWLCTGSCILIAVGVAVVGVSQSPILMVAGVVVSALGSSLLVSLRSAMISLFPHTPMASLNAVAGMAQSLGILISGPVLAATYSWGLSQGGIWVGAPFLLASGLHFIALADIFYLRLTRAPSQVVIAHESSEA</sequence>
<feature type="transmembrane region" description="Helical" evidence="5">
    <location>
        <begin position="233"/>
        <end position="253"/>
    </location>
</feature>
<feature type="domain" description="Major facilitator superfamily (MFS) profile" evidence="6">
    <location>
        <begin position="52"/>
        <end position="507"/>
    </location>
</feature>
<dbReference type="InterPro" id="IPR011701">
    <property type="entry name" value="MFS"/>
</dbReference>
<feature type="transmembrane region" description="Helical" evidence="5">
    <location>
        <begin position="452"/>
        <end position="473"/>
    </location>
</feature>
<comment type="caution">
    <text evidence="7">The sequence shown here is derived from an EMBL/GenBank/DDBJ whole genome shotgun (WGS) entry which is preliminary data.</text>
</comment>
<dbReference type="RefSeq" id="XP_045953717.1">
    <property type="nucleotide sequence ID" value="XM_046108203.1"/>
</dbReference>
<evidence type="ECO:0000256" key="5">
    <source>
        <dbReference type="SAM" id="Phobius"/>
    </source>
</evidence>
<evidence type="ECO:0000256" key="4">
    <source>
        <dbReference type="ARBA" id="ARBA00023136"/>
    </source>
</evidence>
<dbReference type="GO" id="GO:0016020">
    <property type="term" value="C:membrane"/>
    <property type="evidence" value="ECO:0007669"/>
    <property type="project" value="UniProtKB-SubCell"/>
</dbReference>
<keyword evidence="3 5" id="KW-1133">Transmembrane helix</keyword>
<accession>A0A9P8RN12</accession>
<evidence type="ECO:0000313" key="8">
    <source>
        <dbReference type="Proteomes" id="UP000758603"/>
    </source>
</evidence>
<keyword evidence="2 5" id="KW-0812">Transmembrane</keyword>
<feature type="transmembrane region" description="Helical" evidence="5">
    <location>
        <begin position="412"/>
        <end position="431"/>
    </location>
</feature>
<dbReference type="GeneID" id="70137094"/>
<dbReference type="OrthoDB" id="194139at2759"/>
<dbReference type="Pfam" id="PF07690">
    <property type="entry name" value="MFS_1"/>
    <property type="match status" value="1"/>
</dbReference>
<feature type="transmembrane region" description="Helical" evidence="5">
    <location>
        <begin position="479"/>
        <end position="501"/>
    </location>
</feature>
<feature type="transmembrane region" description="Helical" evidence="5">
    <location>
        <begin position="205"/>
        <end position="227"/>
    </location>
</feature>
<dbReference type="AlphaFoldDB" id="A0A9P8RN12"/>
<organism evidence="7 8">
    <name type="scientific">Truncatella angustata</name>
    <dbReference type="NCBI Taxonomy" id="152316"/>
    <lineage>
        <taxon>Eukaryota</taxon>
        <taxon>Fungi</taxon>
        <taxon>Dikarya</taxon>
        <taxon>Ascomycota</taxon>
        <taxon>Pezizomycotina</taxon>
        <taxon>Sordariomycetes</taxon>
        <taxon>Xylariomycetidae</taxon>
        <taxon>Amphisphaeriales</taxon>
        <taxon>Sporocadaceae</taxon>
        <taxon>Truncatella</taxon>
    </lineage>
</organism>
<dbReference type="Gene3D" id="1.20.1250.20">
    <property type="entry name" value="MFS general substrate transporter like domains"/>
    <property type="match status" value="1"/>
</dbReference>
<evidence type="ECO:0000259" key="6">
    <source>
        <dbReference type="PROSITE" id="PS50850"/>
    </source>
</evidence>
<evidence type="ECO:0000256" key="1">
    <source>
        <dbReference type="ARBA" id="ARBA00004141"/>
    </source>
</evidence>
<dbReference type="InterPro" id="IPR020846">
    <property type="entry name" value="MFS_dom"/>
</dbReference>
<feature type="transmembrane region" description="Helical" evidence="5">
    <location>
        <begin position="139"/>
        <end position="156"/>
    </location>
</feature>
<dbReference type="GO" id="GO:0022857">
    <property type="term" value="F:transmembrane transporter activity"/>
    <property type="evidence" value="ECO:0007669"/>
    <property type="project" value="InterPro"/>
</dbReference>
<keyword evidence="8" id="KW-1185">Reference proteome</keyword>
<proteinExistence type="predicted"/>
<evidence type="ECO:0000256" key="3">
    <source>
        <dbReference type="ARBA" id="ARBA00022989"/>
    </source>
</evidence>
<name>A0A9P8RN12_9PEZI</name>
<comment type="subcellular location">
    <subcellularLocation>
        <location evidence="1">Membrane</location>
        <topology evidence="1">Multi-pass membrane protein</topology>
    </subcellularLocation>
</comment>
<reference evidence="7" key="1">
    <citation type="journal article" date="2021" name="Nat. Commun.">
        <title>Genetic determinants of endophytism in the Arabidopsis root mycobiome.</title>
        <authorList>
            <person name="Mesny F."/>
            <person name="Miyauchi S."/>
            <person name="Thiergart T."/>
            <person name="Pickel B."/>
            <person name="Atanasova L."/>
            <person name="Karlsson M."/>
            <person name="Huettel B."/>
            <person name="Barry K.W."/>
            <person name="Haridas S."/>
            <person name="Chen C."/>
            <person name="Bauer D."/>
            <person name="Andreopoulos W."/>
            <person name="Pangilinan J."/>
            <person name="LaButti K."/>
            <person name="Riley R."/>
            <person name="Lipzen A."/>
            <person name="Clum A."/>
            <person name="Drula E."/>
            <person name="Henrissat B."/>
            <person name="Kohler A."/>
            <person name="Grigoriev I.V."/>
            <person name="Martin F.M."/>
            <person name="Hacquard S."/>
        </authorList>
    </citation>
    <scope>NUCLEOTIDE SEQUENCE</scope>
    <source>
        <strain evidence="7">MPI-SDFR-AT-0073</strain>
    </source>
</reference>
<protein>
    <submittedName>
        <fullName evidence="7">Major facilitator superfamily domain-containing protein</fullName>
    </submittedName>
</protein>